<dbReference type="Proteomes" id="UP000807115">
    <property type="component" value="Chromosome 2"/>
</dbReference>
<evidence type="ECO:0000313" key="2">
    <source>
        <dbReference type="Proteomes" id="UP000807115"/>
    </source>
</evidence>
<accession>A0A921RRH4</accession>
<organism evidence="1 2">
    <name type="scientific">Sorghum bicolor</name>
    <name type="common">Sorghum</name>
    <name type="synonym">Sorghum vulgare</name>
    <dbReference type="NCBI Taxonomy" id="4558"/>
    <lineage>
        <taxon>Eukaryota</taxon>
        <taxon>Viridiplantae</taxon>
        <taxon>Streptophyta</taxon>
        <taxon>Embryophyta</taxon>
        <taxon>Tracheophyta</taxon>
        <taxon>Spermatophyta</taxon>
        <taxon>Magnoliopsida</taxon>
        <taxon>Liliopsida</taxon>
        <taxon>Poales</taxon>
        <taxon>Poaceae</taxon>
        <taxon>PACMAD clade</taxon>
        <taxon>Panicoideae</taxon>
        <taxon>Andropogonodae</taxon>
        <taxon>Andropogoneae</taxon>
        <taxon>Sorghinae</taxon>
        <taxon>Sorghum</taxon>
    </lineage>
</organism>
<comment type="caution">
    <text evidence="1">The sequence shown here is derived from an EMBL/GenBank/DDBJ whole genome shotgun (WGS) entry which is preliminary data.</text>
</comment>
<dbReference type="EMBL" id="CM027681">
    <property type="protein sequence ID" value="KAG0545153.1"/>
    <property type="molecule type" value="Genomic_DNA"/>
</dbReference>
<name>A0A921RRH4_SORBI</name>
<sequence length="93" mass="10083">MLDATLKFQLISSGVRCGLHGSYVLTGGDHSHYVPHSLKNDESSRYATHFVPLVFCNRLKKVCHLLPASVCPVSCAQAQGIVLLGPCLVHPEI</sequence>
<proteinExistence type="predicted"/>
<evidence type="ECO:0000313" key="1">
    <source>
        <dbReference type="EMBL" id="KAG0545153.1"/>
    </source>
</evidence>
<dbReference type="AlphaFoldDB" id="A0A921RRH4"/>
<reference evidence="1" key="2">
    <citation type="submission" date="2020-10" db="EMBL/GenBank/DDBJ databases">
        <authorList>
            <person name="Cooper E.A."/>
            <person name="Brenton Z.W."/>
            <person name="Flinn B.S."/>
            <person name="Jenkins J."/>
            <person name="Shu S."/>
            <person name="Flowers D."/>
            <person name="Luo F."/>
            <person name="Wang Y."/>
            <person name="Xia P."/>
            <person name="Barry K."/>
            <person name="Daum C."/>
            <person name="Lipzen A."/>
            <person name="Yoshinaga Y."/>
            <person name="Schmutz J."/>
            <person name="Saski C."/>
            <person name="Vermerris W."/>
            <person name="Kresovich S."/>
        </authorList>
    </citation>
    <scope>NUCLEOTIDE SEQUENCE</scope>
</reference>
<gene>
    <name evidence="1" type="ORF">BDA96_02G337200</name>
</gene>
<protein>
    <submittedName>
        <fullName evidence="1">Uncharacterized protein</fullName>
    </submittedName>
</protein>
<reference evidence="1" key="1">
    <citation type="journal article" date="2019" name="BMC Genomics">
        <title>A new reference genome for Sorghum bicolor reveals high levels of sequence similarity between sweet and grain genotypes: implications for the genetics of sugar metabolism.</title>
        <authorList>
            <person name="Cooper E.A."/>
            <person name="Brenton Z.W."/>
            <person name="Flinn B.S."/>
            <person name="Jenkins J."/>
            <person name="Shu S."/>
            <person name="Flowers D."/>
            <person name="Luo F."/>
            <person name="Wang Y."/>
            <person name="Xia P."/>
            <person name="Barry K."/>
            <person name="Daum C."/>
            <person name="Lipzen A."/>
            <person name="Yoshinaga Y."/>
            <person name="Schmutz J."/>
            <person name="Saski C."/>
            <person name="Vermerris W."/>
            <person name="Kresovich S."/>
        </authorList>
    </citation>
    <scope>NUCLEOTIDE SEQUENCE</scope>
</reference>